<proteinExistence type="predicted"/>
<dbReference type="InterPro" id="IPR006315">
    <property type="entry name" value="OM_autotransptr_brl_dom"/>
</dbReference>
<dbReference type="Pfam" id="PF03797">
    <property type="entry name" value="Autotransporter"/>
    <property type="match status" value="1"/>
</dbReference>
<dbReference type="NCBIfam" id="TIGR02601">
    <property type="entry name" value="autotrns_rpt"/>
    <property type="match status" value="1"/>
</dbReference>
<evidence type="ECO:0000313" key="3">
    <source>
        <dbReference type="EMBL" id="MDV6225281.1"/>
    </source>
</evidence>
<dbReference type="Proteomes" id="UP001185659">
    <property type="component" value="Unassembled WGS sequence"/>
</dbReference>
<reference evidence="3 4" key="1">
    <citation type="submission" date="2023-10" db="EMBL/GenBank/DDBJ databases">
        <authorList>
            <person name="Venkata Ramana C."/>
            <person name="Sasikala C."/>
            <person name="Dhurka M."/>
        </authorList>
    </citation>
    <scope>NUCLEOTIDE SEQUENCE [LARGE SCALE GENOMIC DNA]</scope>
    <source>
        <strain evidence="3 4">KCTC 32151</strain>
    </source>
</reference>
<comment type="caution">
    <text evidence="3">The sequence shown here is derived from an EMBL/GenBank/DDBJ whole genome shotgun (WGS) entry which is preliminary data.</text>
</comment>
<accession>A0ABU4AG98</accession>
<dbReference type="InterPro" id="IPR005546">
    <property type="entry name" value="Autotransporte_beta"/>
</dbReference>
<dbReference type="InterPro" id="IPR036709">
    <property type="entry name" value="Autotransporte_beta_dom_sf"/>
</dbReference>
<evidence type="ECO:0000259" key="2">
    <source>
        <dbReference type="PROSITE" id="PS51208"/>
    </source>
</evidence>
<dbReference type="SUPFAM" id="SSF51126">
    <property type="entry name" value="Pectin lyase-like"/>
    <property type="match status" value="2"/>
</dbReference>
<dbReference type="InterPro" id="IPR011050">
    <property type="entry name" value="Pectin_lyase_fold/virulence"/>
</dbReference>
<dbReference type="InterPro" id="IPR013425">
    <property type="entry name" value="Autotrns_rpt"/>
</dbReference>
<dbReference type="Gene3D" id="2.40.128.130">
    <property type="entry name" value="Autotransporter beta-domain"/>
    <property type="match status" value="1"/>
</dbReference>
<organism evidence="3 4">
    <name type="scientific">Nitratireductor aquimarinus</name>
    <dbReference type="NCBI Taxonomy" id="889300"/>
    <lineage>
        <taxon>Bacteria</taxon>
        <taxon>Pseudomonadati</taxon>
        <taxon>Pseudomonadota</taxon>
        <taxon>Alphaproteobacteria</taxon>
        <taxon>Hyphomicrobiales</taxon>
        <taxon>Phyllobacteriaceae</taxon>
        <taxon>Nitratireductor</taxon>
    </lineage>
</organism>
<dbReference type="EMBL" id="JAWLIP010000001">
    <property type="protein sequence ID" value="MDV6225281.1"/>
    <property type="molecule type" value="Genomic_DNA"/>
</dbReference>
<dbReference type="NCBIfam" id="TIGR01414">
    <property type="entry name" value="autotrans_barl"/>
    <property type="match status" value="1"/>
</dbReference>
<dbReference type="RefSeq" id="WP_317560412.1">
    <property type="nucleotide sequence ID" value="NZ_JAWLIP010000001.1"/>
</dbReference>
<evidence type="ECO:0000313" key="4">
    <source>
        <dbReference type="Proteomes" id="UP001185659"/>
    </source>
</evidence>
<dbReference type="InterPro" id="IPR030895">
    <property type="entry name" value="T5SS_PEPC_rpt"/>
</dbReference>
<dbReference type="NCBIfam" id="TIGR04393">
    <property type="entry name" value="rpt_T5SS_PEPC"/>
    <property type="match status" value="8"/>
</dbReference>
<sequence>MRQIFFRVCFEFFWEFRNKSKVKIFLLGYFEIYFFDGDICMRKGATSGVRLFLFSTTALAIILCMDTRTAKAQSVEVDAVQNNVNPYPSSNPQPIWSNILSLYVGFSDMGKLTIEDGGIVESRSGILGLNPGSVGTVIVSGNGSRWTNSQVLGVGEYGKGDMDIIDGGIVESTHGHVGDETGSVGTVTVSGTGSMWKNSGDLLVGVKGRGTLTIEDGGAVENIIGSIGYDSSSVGGVTVSGVGSTWKNSSDLYVGRSGSGTLTIEDGGTVENTNGSVSRGSGSEGAVAVSGAGSTWRNSSFLYVGHDEFGTVYVEDGGVVEAANTYIGYGIGSEGVVTLTAAGSTWKSRNKLMVGFAGKGALDIADGGRAENVIGSIGYSSKSEGAVTVFGASSTWTNSGNLIVGAYGKGTLTVKDGGAVENQRGIIGEMPQSEGSVTVSGAGSTWKSNDVLDIGSQSKGMLIIENGGNVETHASVLGNNHFSEGSVTVSGAGSTLKNHNTLSVGNYGAGTLTVSDGGTVSANNGSGTVYLGMKLWNGNRSKGVLNIGGALGSQAEAAGILLAGDLIFEDGDGTLNFNHDGATTFSLDMESAGSGTHTVNQAAGTTMLTGDSSAFTGTTTVSGGTLLIGDAAGNGTLGGVVNVGTNGTLGGSGALKGAVNVDGTLSAGNSPGTLTFDDDLTLGSGSTSVFELNSPGVAGGAGNDLVRVNGALALDGTLDARVAAAGYYRLFEYGGAQSGAFADGTVTGTGGFVAADPNNPDIRYDIPGQVNLSVLGAGQTMQFWDGAGTTANNAVDGGSGTWQSFATNWTDATGSANTGWGGSVGVFAGSAGTVTVQGAQVFDTLQFSTDGYQVEGGALSIGVAGGGTFNIDGGVTTTVASVIEDGAGNAIRKAGGGTLVLSGANIYTGGTHLLGGVLSVDADQNLGAASGGLRFDGGVLEVTGTGYTGTARDILIGGDGGGFDIVDADNTFNLSKDITGTGDLLKKGDGTLVLGGTNGYGNTLVEAGTLVGNAGSISGDIANGATVVFDQAGDAGFSGNIGSLNGTEGAMIKRGAGVLTLSGASSLGWSLEAGGVVTHAGRFTGDADIASGASLAFEQNSATTYAGVLSGAGGFSVSGSATVTLTGDSSDFSGLTSFSNGSLIVGTSAGGALGGSFMLGPDSQLGGTGTIGAAGSTVTITAGGTHAPGNSIGVQTIAGNYVNHGTLAIEVTPTAADKVIVQGTVDISGATLALTGTPLTAADWPILNGPYIILDNQGAGAVNGTFSSVTNNLLFLDETVDYAGGDGNDISLELARNDRSFAEVGETPNQREAAVAADKLPTSNALWQNLVTMTDEGMVRASLDSVSGEVHPSFQGTLNRSSAFLRNAANDRIRAAFAASEETHQNLSHGITFWSEAYGSWVDFDSDGNAAATDLSTGGMFVGADALAGNWLFGLLGGYGQSKLDVAKVASSAESKDYHLGLYAGTELGKLGIRTGAGYSWHSIDTARNVHAGAFTDSLTASYHASTFQAFGEVSYSIDLPSARLEPFINLAYAHLRSDGFMEQGGAAALTVSGQSMDTGYATIGARMEHEFQINTVKAKAKAMLGWQTAFGDTNPKSLHSFGGGSDFANVGMPIARNASVIEAGVDFDLTPRSTLGFSYRGQIAENARQHGINGMLSIRF</sequence>
<gene>
    <name evidence="3" type="ORF">R2G56_03185</name>
</gene>
<dbReference type="Pfam" id="PF12951">
    <property type="entry name" value="PATR"/>
    <property type="match status" value="5"/>
</dbReference>
<keyword evidence="1" id="KW-0732">Signal</keyword>
<dbReference type="PROSITE" id="PS51208">
    <property type="entry name" value="AUTOTRANSPORTER"/>
    <property type="match status" value="1"/>
</dbReference>
<protein>
    <submittedName>
        <fullName evidence="3">Autotransporter domain-containing protein</fullName>
    </submittedName>
</protein>
<feature type="domain" description="Autotransporter" evidence="2">
    <location>
        <begin position="1386"/>
        <end position="1661"/>
    </location>
</feature>
<evidence type="ECO:0000256" key="1">
    <source>
        <dbReference type="ARBA" id="ARBA00022729"/>
    </source>
</evidence>
<dbReference type="SMART" id="SM00869">
    <property type="entry name" value="Autotransporter"/>
    <property type="match status" value="1"/>
</dbReference>
<keyword evidence="4" id="KW-1185">Reference proteome</keyword>
<dbReference type="SUPFAM" id="SSF103515">
    <property type="entry name" value="Autotransporter"/>
    <property type="match status" value="1"/>
</dbReference>
<name>A0ABU4AG98_9HYPH</name>